<dbReference type="AlphaFoldDB" id="A0AAN7P5R9"/>
<evidence type="ECO:0000256" key="6">
    <source>
        <dbReference type="SAM" id="Phobius"/>
    </source>
</evidence>
<dbReference type="Pfam" id="PF07690">
    <property type="entry name" value="MFS_1"/>
    <property type="match status" value="1"/>
</dbReference>
<keyword evidence="9" id="KW-1185">Reference proteome</keyword>
<name>A0AAN7P5R9_9COLE</name>
<feature type="transmembrane region" description="Helical" evidence="6">
    <location>
        <begin position="349"/>
        <end position="371"/>
    </location>
</feature>
<dbReference type="Proteomes" id="UP001353858">
    <property type="component" value="Unassembled WGS sequence"/>
</dbReference>
<evidence type="ECO:0000259" key="7">
    <source>
        <dbReference type="PROSITE" id="PS50850"/>
    </source>
</evidence>
<dbReference type="GO" id="GO:0022857">
    <property type="term" value="F:transmembrane transporter activity"/>
    <property type="evidence" value="ECO:0007669"/>
    <property type="project" value="InterPro"/>
</dbReference>
<organism evidence="8 9">
    <name type="scientific">Aquatica leii</name>
    <dbReference type="NCBI Taxonomy" id="1421715"/>
    <lineage>
        <taxon>Eukaryota</taxon>
        <taxon>Metazoa</taxon>
        <taxon>Ecdysozoa</taxon>
        <taxon>Arthropoda</taxon>
        <taxon>Hexapoda</taxon>
        <taxon>Insecta</taxon>
        <taxon>Pterygota</taxon>
        <taxon>Neoptera</taxon>
        <taxon>Endopterygota</taxon>
        <taxon>Coleoptera</taxon>
        <taxon>Polyphaga</taxon>
        <taxon>Elateriformia</taxon>
        <taxon>Elateroidea</taxon>
        <taxon>Lampyridae</taxon>
        <taxon>Luciolinae</taxon>
        <taxon>Aquatica</taxon>
    </lineage>
</organism>
<protein>
    <recommendedName>
        <fullName evidence="7">Major facilitator superfamily (MFS) profile domain-containing protein</fullName>
    </recommendedName>
</protein>
<keyword evidence="3 6" id="KW-0812">Transmembrane</keyword>
<comment type="caution">
    <text evidence="8">The sequence shown here is derived from an EMBL/GenBank/DDBJ whole genome shotgun (WGS) entry which is preliminary data.</text>
</comment>
<evidence type="ECO:0000256" key="3">
    <source>
        <dbReference type="ARBA" id="ARBA00022692"/>
    </source>
</evidence>
<comment type="subcellular location">
    <subcellularLocation>
        <location evidence="1">Membrane</location>
        <topology evidence="1">Multi-pass membrane protein</topology>
    </subcellularLocation>
</comment>
<keyword evidence="4 6" id="KW-1133">Transmembrane helix</keyword>
<evidence type="ECO:0000256" key="4">
    <source>
        <dbReference type="ARBA" id="ARBA00022989"/>
    </source>
</evidence>
<keyword evidence="5 6" id="KW-0472">Membrane</keyword>
<feature type="transmembrane region" description="Helical" evidence="6">
    <location>
        <begin position="378"/>
        <end position="397"/>
    </location>
</feature>
<evidence type="ECO:0000256" key="2">
    <source>
        <dbReference type="ARBA" id="ARBA00022448"/>
    </source>
</evidence>
<dbReference type="InterPro" id="IPR011701">
    <property type="entry name" value="MFS"/>
</dbReference>
<sequence>MHLQETFDLDAALTIIGYGKFHYKIMVACALCFISSGVQYGLTAYAMPAAHCELNLSSPQIGIINSSFLIGAIFSSFLWGVIADSTGRKKLLITTLLLDSAVTVCCALSQSANGIIACRFINGFLVGAPGSVTFSYMAEFHAPAHRAKTIYYAGVFFTIPWLILPALAWCILTLKVDVVLGDFIFISPWRIFLMILALPELLGGIWLIQLPETPKFLSATDTEKALKVLHDMYEMNTKNNKETFPIKRIVKNLQVHDKLKPNVKMVNNDKLRKLVFEIFIQMFTLFKAPLRKSTTLITSIMFSNMFGYFGLGLWLPEVLVRKQENVTNNITNSTDYYNNTCSFNFDTNLYQNTVIIGITALIANILAGWLSGKVTKNAIPLVMLVLGAICSAWIYWVDNEFQYLIASCIFQSSMSVANIAISSVAVELFPTNVNAIGICATMLAGRLGAIVSNTVFGFFIDKNPAVAIFLIIGILLFGAFLCLFISNSEKTEIEILNKSKTNPIFCITKN</sequence>
<feature type="transmembrane region" description="Helical" evidence="6">
    <location>
        <begin position="21"/>
        <end position="42"/>
    </location>
</feature>
<feature type="domain" description="Major facilitator superfamily (MFS) profile" evidence="7">
    <location>
        <begin position="25"/>
        <end position="490"/>
    </location>
</feature>
<dbReference type="EMBL" id="JARPUR010000002">
    <property type="protein sequence ID" value="KAK4881440.1"/>
    <property type="molecule type" value="Genomic_DNA"/>
</dbReference>
<reference evidence="9" key="1">
    <citation type="submission" date="2023-01" db="EMBL/GenBank/DDBJ databases">
        <title>Key to firefly adult light organ development and bioluminescence: homeobox transcription factors regulate luciferase expression and transportation to peroxisome.</title>
        <authorList>
            <person name="Fu X."/>
        </authorList>
    </citation>
    <scope>NUCLEOTIDE SEQUENCE [LARGE SCALE GENOMIC DNA]</scope>
</reference>
<dbReference type="GO" id="GO:0016020">
    <property type="term" value="C:membrane"/>
    <property type="evidence" value="ECO:0007669"/>
    <property type="project" value="UniProtKB-SubCell"/>
</dbReference>
<evidence type="ECO:0000256" key="1">
    <source>
        <dbReference type="ARBA" id="ARBA00004141"/>
    </source>
</evidence>
<evidence type="ECO:0000256" key="5">
    <source>
        <dbReference type="ARBA" id="ARBA00023136"/>
    </source>
</evidence>
<feature type="transmembrane region" description="Helical" evidence="6">
    <location>
        <begin position="150"/>
        <end position="174"/>
    </location>
</feature>
<feature type="transmembrane region" description="Helical" evidence="6">
    <location>
        <begin position="296"/>
        <end position="315"/>
    </location>
</feature>
<proteinExistence type="predicted"/>
<feature type="transmembrane region" description="Helical" evidence="6">
    <location>
        <begin position="433"/>
        <end position="460"/>
    </location>
</feature>
<dbReference type="Gene3D" id="1.20.1250.20">
    <property type="entry name" value="MFS general substrate transporter like domains"/>
    <property type="match status" value="1"/>
</dbReference>
<accession>A0AAN7P5R9</accession>
<dbReference type="PANTHER" id="PTHR23511">
    <property type="entry name" value="SYNAPTIC VESICLE GLYCOPROTEIN 2"/>
    <property type="match status" value="1"/>
</dbReference>
<dbReference type="SUPFAM" id="SSF103473">
    <property type="entry name" value="MFS general substrate transporter"/>
    <property type="match status" value="1"/>
</dbReference>
<gene>
    <name evidence="8" type="ORF">RN001_004759</name>
</gene>
<evidence type="ECO:0000313" key="9">
    <source>
        <dbReference type="Proteomes" id="UP001353858"/>
    </source>
</evidence>
<feature type="transmembrane region" description="Helical" evidence="6">
    <location>
        <begin position="403"/>
        <end position="421"/>
    </location>
</feature>
<feature type="transmembrane region" description="Helical" evidence="6">
    <location>
        <begin position="62"/>
        <end position="82"/>
    </location>
</feature>
<dbReference type="InterPro" id="IPR036259">
    <property type="entry name" value="MFS_trans_sf"/>
</dbReference>
<feature type="transmembrane region" description="Helical" evidence="6">
    <location>
        <begin position="186"/>
        <end position="208"/>
    </location>
</feature>
<dbReference type="InterPro" id="IPR005829">
    <property type="entry name" value="Sugar_transporter_CS"/>
</dbReference>
<dbReference type="PROSITE" id="PS50850">
    <property type="entry name" value="MFS"/>
    <property type="match status" value="1"/>
</dbReference>
<feature type="transmembrane region" description="Helical" evidence="6">
    <location>
        <begin position="466"/>
        <end position="485"/>
    </location>
</feature>
<dbReference type="PANTHER" id="PTHR23511:SF38">
    <property type="entry name" value="SYNAPTIC VESICLE 2-RELATED PROTEIN-LIKE PROTEIN"/>
    <property type="match status" value="1"/>
</dbReference>
<dbReference type="InterPro" id="IPR020846">
    <property type="entry name" value="MFS_dom"/>
</dbReference>
<keyword evidence="2" id="KW-0813">Transport</keyword>
<evidence type="ECO:0000313" key="8">
    <source>
        <dbReference type="EMBL" id="KAK4881440.1"/>
    </source>
</evidence>
<dbReference type="PROSITE" id="PS00217">
    <property type="entry name" value="SUGAR_TRANSPORT_2"/>
    <property type="match status" value="1"/>
</dbReference>